<sequence length="203" mass="22529">MAVFSSVNARRHGTCHWRCIRHRQIIRTTAHGTLATDIGSAGSLRLEHTWLSTRRPPLPSVSKTPGTVDVEAATKDSINHGRISEVVRIMQQQQQQQHTPSMGCHHPSESGVCRCPYIRSVLLRNGYVISTLAAKRQANSIRFCLAWSPSRLALVCRDADRRNGCCTQEEEDASLPSSKAPKRVSELAGRTGTFQALLFQTRS</sequence>
<proteinExistence type="predicted"/>
<reference evidence="1" key="1">
    <citation type="submission" date="2023-06" db="EMBL/GenBank/DDBJ databases">
        <title>Genome-scale phylogeny and comparative genomics of the fungal order Sordariales.</title>
        <authorList>
            <consortium name="Lawrence Berkeley National Laboratory"/>
            <person name="Hensen N."/>
            <person name="Bonometti L."/>
            <person name="Westerberg I."/>
            <person name="Brannstrom I.O."/>
            <person name="Guillou S."/>
            <person name="Cros-Aarteil S."/>
            <person name="Calhoun S."/>
            <person name="Haridas S."/>
            <person name="Kuo A."/>
            <person name="Mondo S."/>
            <person name="Pangilinan J."/>
            <person name="Riley R."/>
            <person name="LaButti K."/>
            <person name="Andreopoulos B."/>
            <person name="Lipzen A."/>
            <person name="Chen C."/>
            <person name="Yanf M."/>
            <person name="Daum C."/>
            <person name="Ng V."/>
            <person name="Clum A."/>
            <person name="Steindorff A."/>
            <person name="Ohm R."/>
            <person name="Martin F."/>
            <person name="Silar P."/>
            <person name="Natvig D."/>
            <person name="Lalanne C."/>
            <person name="Gautier V."/>
            <person name="Ament-velasquez S.L."/>
            <person name="Kruys A."/>
            <person name="Hutchinson M.I."/>
            <person name="Powell A.J."/>
            <person name="Barry K."/>
            <person name="Miller A.N."/>
            <person name="Grigoriev I.V."/>
            <person name="Debuchy R."/>
            <person name="Gladieux P."/>
            <person name="Thoren M.H."/>
            <person name="Johannesson H."/>
        </authorList>
    </citation>
    <scope>NUCLEOTIDE SEQUENCE</scope>
    <source>
        <strain evidence="1">SMH3391-2</strain>
    </source>
</reference>
<evidence type="ECO:0000313" key="1">
    <source>
        <dbReference type="EMBL" id="KAK0615943.1"/>
    </source>
</evidence>
<organism evidence="1 2">
    <name type="scientific">Bombardia bombarda</name>
    <dbReference type="NCBI Taxonomy" id="252184"/>
    <lineage>
        <taxon>Eukaryota</taxon>
        <taxon>Fungi</taxon>
        <taxon>Dikarya</taxon>
        <taxon>Ascomycota</taxon>
        <taxon>Pezizomycotina</taxon>
        <taxon>Sordariomycetes</taxon>
        <taxon>Sordariomycetidae</taxon>
        <taxon>Sordariales</taxon>
        <taxon>Lasiosphaeriaceae</taxon>
        <taxon>Bombardia</taxon>
    </lineage>
</organism>
<protein>
    <submittedName>
        <fullName evidence="1">Uncharacterized protein</fullName>
    </submittedName>
</protein>
<dbReference type="EMBL" id="JAULSR010000006">
    <property type="protein sequence ID" value="KAK0615943.1"/>
    <property type="molecule type" value="Genomic_DNA"/>
</dbReference>
<dbReference type="AlphaFoldDB" id="A0AA39WIB8"/>
<accession>A0AA39WIB8</accession>
<evidence type="ECO:0000313" key="2">
    <source>
        <dbReference type="Proteomes" id="UP001174934"/>
    </source>
</evidence>
<comment type="caution">
    <text evidence="1">The sequence shown here is derived from an EMBL/GenBank/DDBJ whole genome shotgun (WGS) entry which is preliminary data.</text>
</comment>
<gene>
    <name evidence="1" type="ORF">B0T17DRAFT_510503</name>
</gene>
<keyword evidence="2" id="KW-1185">Reference proteome</keyword>
<dbReference type="Proteomes" id="UP001174934">
    <property type="component" value="Unassembled WGS sequence"/>
</dbReference>
<name>A0AA39WIB8_9PEZI</name>